<protein>
    <submittedName>
        <fullName evidence="1">Uncharacterized protein</fullName>
    </submittedName>
</protein>
<proteinExistence type="predicted"/>
<comment type="caution">
    <text evidence="1">The sequence shown here is derived from an EMBL/GenBank/DDBJ whole genome shotgun (WGS) entry which is preliminary data.</text>
</comment>
<sequence>MSVFTEESISIRPTLEERCLVDGSLRVVMRTLRWNLFYVHRQLLRSERVRVISRPVGKSERFFDTATNNKLRLRICELLDAFKISLIRYAVEQFNMPACCFDIRIFGNSVPRSGCCFSASAVVDGFYRD</sequence>
<keyword evidence="2" id="KW-1185">Reference proteome</keyword>
<dbReference type="EMBL" id="JBGFUD010019151">
    <property type="protein sequence ID" value="MFH4984605.1"/>
    <property type="molecule type" value="Genomic_DNA"/>
</dbReference>
<dbReference type="AlphaFoldDB" id="A0ABD6EXC6"/>
<name>A0ABD6EXC6_9BILA</name>
<evidence type="ECO:0000313" key="2">
    <source>
        <dbReference type="Proteomes" id="UP001608902"/>
    </source>
</evidence>
<accession>A0ABD6EXC6</accession>
<gene>
    <name evidence="1" type="ORF">AB6A40_011314</name>
</gene>
<reference evidence="1 2" key="1">
    <citation type="submission" date="2024-08" db="EMBL/GenBank/DDBJ databases">
        <title>Gnathostoma spinigerum genome.</title>
        <authorList>
            <person name="Gonzalez-Bertolin B."/>
            <person name="Monzon S."/>
            <person name="Zaballos A."/>
            <person name="Jimenez P."/>
            <person name="Dekumyoy P."/>
            <person name="Varona S."/>
            <person name="Cuesta I."/>
            <person name="Sumanam S."/>
            <person name="Adisakwattana P."/>
            <person name="Gasser R.B."/>
            <person name="Hernandez-Gonzalez A."/>
            <person name="Young N.D."/>
            <person name="Perteguer M.J."/>
        </authorList>
    </citation>
    <scope>NUCLEOTIDE SEQUENCE [LARGE SCALE GENOMIC DNA]</scope>
    <source>
        <strain evidence="1">AL3</strain>
        <tissue evidence="1">Liver</tissue>
    </source>
</reference>
<dbReference type="Proteomes" id="UP001608902">
    <property type="component" value="Unassembled WGS sequence"/>
</dbReference>
<evidence type="ECO:0000313" key="1">
    <source>
        <dbReference type="EMBL" id="MFH4984605.1"/>
    </source>
</evidence>
<organism evidence="1 2">
    <name type="scientific">Gnathostoma spinigerum</name>
    <dbReference type="NCBI Taxonomy" id="75299"/>
    <lineage>
        <taxon>Eukaryota</taxon>
        <taxon>Metazoa</taxon>
        <taxon>Ecdysozoa</taxon>
        <taxon>Nematoda</taxon>
        <taxon>Chromadorea</taxon>
        <taxon>Rhabditida</taxon>
        <taxon>Spirurina</taxon>
        <taxon>Gnathostomatomorpha</taxon>
        <taxon>Gnathostomatoidea</taxon>
        <taxon>Gnathostomatidae</taxon>
        <taxon>Gnathostoma</taxon>
    </lineage>
</organism>